<sequence>MTAMAQLALNPGVASAYGAAAHHVQQRGHEAAATLFVAMGRIRRLLEPGDPVPRFESVCMENARMSREMYRL</sequence>
<dbReference type="AlphaFoldDB" id="A0A1A2F2V2"/>
<organism evidence="1 2">
    <name type="scientific">Mycolicibacter sinensis (strain JDM601)</name>
    <name type="common">Mycobacterium sinense</name>
    <dbReference type="NCBI Taxonomy" id="875328"/>
    <lineage>
        <taxon>Bacteria</taxon>
        <taxon>Bacillati</taxon>
        <taxon>Actinomycetota</taxon>
        <taxon>Actinomycetes</taxon>
        <taxon>Mycobacteriales</taxon>
        <taxon>Mycobacteriaceae</taxon>
        <taxon>Mycolicibacter</taxon>
    </lineage>
</organism>
<name>A0A1A2F2V2_MYCSD</name>
<evidence type="ECO:0000313" key="2">
    <source>
        <dbReference type="Proteomes" id="UP000093985"/>
    </source>
</evidence>
<gene>
    <name evidence="1" type="ORF">A5771_19980</name>
</gene>
<dbReference type="EMBL" id="LZIN01000004">
    <property type="protein sequence ID" value="OBG10755.1"/>
    <property type="molecule type" value="Genomic_DNA"/>
</dbReference>
<reference evidence="2" key="1">
    <citation type="submission" date="2016-06" db="EMBL/GenBank/DDBJ databases">
        <authorList>
            <person name="Sutton G."/>
            <person name="Brinkac L."/>
            <person name="Sanka R."/>
            <person name="Adams M."/>
            <person name="Lau E."/>
            <person name="Mehaffy C."/>
            <person name="Tameris M."/>
            <person name="Hatherill M."/>
            <person name="Hanekom W."/>
            <person name="Mahomed H."/>
            <person name="Mcshane H."/>
        </authorList>
    </citation>
    <scope>NUCLEOTIDE SEQUENCE [LARGE SCALE GENOMIC DNA]</scope>
    <source>
        <strain evidence="2">852014-51077_SCH5608930-a</strain>
    </source>
</reference>
<comment type="caution">
    <text evidence="1">The sequence shown here is derived from an EMBL/GenBank/DDBJ whole genome shotgun (WGS) entry which is preliminary data.</text>
</comment>
<proteinExistence type="predicted"/>
<protein>
    <submittedName>
        <fullName evidence="1">Uncharacterized protein</fullName>
    </submittedName>
</protein>
<dbReference type="Proteomes" id="UP000093985">
    <property type="component" value="Unassembled WGS sequence"/>
</dbReference>
<accession>A0A1A2F2V2</accession>
<evidence type="ECO:0000313" key="1">
    <source>
        <dbReference type="EMBL" id="OBG10755.1"/>
    </source>
</evidence>